<dbReference type="EMBL" id="JBGMDY010000003">
    <property type="protein sequence ID" value="KAL2341049.1"/>
    <property type="molecule type" value="Genomic_DNA"/>
</dbReference>
<name>A0ABD1MZ10_9FABA</name>
<dbReference type="PANTHER" id="PTHR13278">
    <property type="entry name" value="ZINC FINGER PROTEIN 830"/>
    <property type="match status" value="1"/>
</dbReference>
<accession>A0ABD1MZ10</accession>
<dbReference type="GO" id="GO:0008270">
    <property type="term" value="F:zinc ion binding"/>
    <property type="evidence" value="ECO:0007669"/>
    <property type="project" value="UniProtKB-KW"/>
</dbReference>
<comment type="caution">
    <text evidence="8">The sequence shown here is derived from an EMBL/GenBank/DDBJ whole genome shotgun (WGS) entry which is preliminary data.</text>
</comment>
<feature type="region of interest" description="Disordered" evidence="7">
    <location>
        <begin position="200"/>
        <end position="226"/>
    </location>
</feature>
<feature type="region of interest" description="Disordered" evidence="7">
    <location>
        <begin position="117"/>
        <end position="180"/>
    </location>
</feature>
<dbReference type="Proteomes" id="UP001603857">
    <property type="component" value="Unassembled WGS sequence"/>
</dbReference>
<keyword evidence="2" id="KW-0479">Metal-binding</keyword>
<organism evidence="8 9">
    <name type="scientific">Flemingia macrophylla</name>
    <dbReference type="NCBI Taxonomy" id="520843"/>
    <lineage>
        <taxon>Eukaryota</taxon>
        <taxon>Viridiplantae</taxon>
        <taxon>Streptophyta</taxon>
        <taxon>Embryophyta</taxon>
        <taxon>Tracheophyta</taxon>
        <taxon>Spermatophyta</taxon>
        <taxon>Magnoliopsida</taxon>
        <taxon>eudicotyledons</taxon>
        <taxon>Gunneridae</taxon>
        <taxon>Pentapetalae</taxon>
        <taxon>rosids</taxon>
        <taxon>fabids</taxon>
        <taxon>Fabales</taxon>
        <taxon>Fabaceae</taxon>
        <taxon>Papilionoideae</taxon>
        <taxon>50 kb inversion clade</taxon>
        <taxon>NPAAA clade</taxon>
        <taxon>indigoferoid/millettioid clade</taxon>
        <taxon>Phaseoleae</taxon>
        <taxon>Flemingia</taxon>
    </lineage>
</organism>
<feature type="compositionally biased region" description="Polar residues" evidence="7">
    <location>
        <begin position="159"/>
        <end position="170"/>
    </location>
</feature>
<keyword evidence="3" id="KW-0863">Zinc-finger</keyword>
<evidence type="ECO:0000256" key="2">
    <source>
        <dbReference type="ARBA" id="ARBA00022723"/>
    </source>
</evidence>
<evidence type="ECO:0000313" key="9">
    <source>
        <dbReference type="Proteomes" id="UP001603857"/>
    </source>
</evidence>
<evidence type="ECO:0000256" key="6">
    <source>
        <dbReference type="SAM" id="Coils"/>
    </source>
</evidence>
<reference evidence="8 9" key="1">
    <citation type="submission" date="2024-08" db="EMBL/GenBank/DDBJ databases">
        <title>Insights into the chromosomal genome structure of Flemingia macrophylla.</title>
        <authorList>
            <person name="Ding Y."/>
            <person name="Zhao Y."/>
            <person name="Bi W."/>
            <person name="Wu M."/>
            <person name="Zhao G."/>
            <person name="Gong Y."/>
            <person name="Li W."/>
            <person name="Zhang P."/>
        </authorList>
    </citation>
    <scope>NUCLEOTIDE SEQUENCE [LARGE SCALE GENOMIC DNA]</scope>
    <source>
        <strain evidence="8">DYQJB</strain>
        <tissue evidence="8">Leaf</tissue>
    </source>
</reference>
<keyword evidence="4" id="KW-0862">Zinc</keyword>
<evidence type="ECO:0000256" key="7">
    <source>
        <dbReference type="SAM" id="MobiDB-lite"/>
    </source>
</evidence>
<dbReference type="AlphaFoldDB" id="A0ABD1MZ10"/>
<feature type="coiled-coil region" evidence="6">
    <location>
        <begin position="446"/>
        <end position="473"/>
    </location>
</feature>
<protein>
    <submittedName>
        <fullName evidence="8">Uncharacterized protein</fullName>
    </submittedName>
</protein>
<proteinExistence type="predicted"/>
<evidence type="ECO:0000256" key="5">
    <source>
        <dbReference type="ARBA" id="ARBA00023242"/>
    </source>
</evidence>
<evidence type="ECO:0000256" key="3">
    <source>
        <dbReference type="ARBA" id="ARBA00022771"/>
    </source>
</evidence>
<evidence type="ECO:0000256" key="1">
    <source>
        <dbReference type="ARBA" id="ARBA00004123"/>
    </source>
</evidence>
<keyword evidence="6" id="KW-0175">Coiled coil</keyword>
<evidence type="ECO:0000313" key="8">
    <source>
        <dbReference type="EMBL" id="KAL2341049.1"/>
    </source>
</evidence>
<dbReference type="PANTHER" id="PTHR13278:SF0">
    <property type="entry name" value="ZINC FINGER PROTEIN 830"/>
    <property type="match status" value="1"/>
</dbReference>
<dbReference type="InterPro" id="IPR040050">
    <property type="entry name" value="ZNF830-like"/>
</dbReference>
<sequence>MFPLVRYNELGQPICQVCNVVLMVESTSAHLATPEHIQLLKNLEANAARLPNHNHLKSVDGTNLVKANPEQPQVAQGQLHECSQRVPEHQSPEMFPPDFCDGSGKTRTISVMYPPKEQETWESNTDSARMKSKGSSSISEVKGILSRGRPRKTKPTEHVINQTFNPSSTPRRSKRIKHTAEKIVKDILKVSSSEDFMKGLTAENSQVDGKGQTSKSPSRKTSPLELSTNEISSFTTSYPHHQDPPAPALIENKNDAEKALSTSLMKVADNVNPVPSSAQDQLNEVSTVNTPLNQEAINKMIEDDPLSAIENILTGKIFISYKVPQSEPPKVQSSSAEVLLKKLKDFMETFNFGDFFTDYEQVSKALLILEELHKNEKSLSLAQQDFINAFRLFFNNAVTHLKEYQMVGMKKVELDKAKENSLLKLQEVKNTHKQITTTISNAITRVNQIFSSIQQLEEQLFKLKKERETFQLAICEGQKQRETLKNNSIVLAHRAKDLIFDLAEVEAKEKSLGEQLEVSKDAYALFRASFPL</sequence>
<feature type="compositionally biased region" description="Polar residues" evidence="7">
    <location>
        <begin position="202"/>
        <end position="226"/>
    </location>
</feature>
<feature type="compositionally biased region" description="Polar residues" evidence="7">
    <location>
        <begin position="121"/>
        <end position="139"/>
    </location>
</feature>
<dbReference type="GO" id="GO:0005634">
    <property type="term" value="C:nucleus"/>
    <property type="evidence" value="ECO:0007669"/>
    <property type="project" value="UniProtKB-SubCell"/>
</dbReference>
<gene>
    <name evidence="8" type="ORF">Fmac_008989</name>
</gene>
<keyword evidence="5" id="KW-0539">Nucleus</keyword>
<keyword evidence="9" id="KW-1185">Reference proteome</keyword>
<evidence type="ECO:0000256" key="4">
    <source>
        <dbReference type="ARBA" id="ARBA00022833"/>
    </source>
</evidence>
<comment type="subcellular location">
    <subcellularLocation>
        <location evidence="1">Nucleus</location>
    </subcellularLocation>
</comment>